<name>A0ABX9KLR9_9BACI</name>
<comment type="caution">
    <text evidence="1">The sequence shown here is derived from an EMBL/GenBank/DDBJ whole genome shotgun (WGS) entry which is preliminary data.</text>
</comment>
<dbReference type="Gene3D" id="6.10.10.80">
    <property type="entry name" value="Small, acid-soluble spore protein, alpha/beta type-like"/>
    <property type="match status" value="1"/>
</dbReference>
<sequence length="30" mass="3369">MSRTNGSIDSEITKRLVSMAKQQLGRGFTR</sequence>
<proteinExistence type="predicted"/>
<accession>A0ABX9KLR9</accession>
<evidence type="ECO:0000313" key="2">
    <source>
        <dbReference type="Proteomes" id="UP000264294"/>
    </source>
</evidence>
<keyword evidence="2" id="KW-1185">Reference proteome</keyword>
<gene>
    <name evidence="1" type="ORF">D0U04_30445</name>
</gene>
<dbReference type="Proteomes" id="UP000264294">
    <property type="component" value="Unassembled WGS sequence"/>
</dbReference>
<reference evidence="1 2" key="1">
    <citation type="submission" date="2018-08" db="EMBL/GenBank/DDBJ databases">
        <title>Bacillus clarus sp. nov. strain PS00077A.</title>
        <authorList>
            <person name="Mendez Acevedo M."/>
            <person name="Carroll L."/>
            <person name="Mukherjee M."/>
            <person name="Wiedmann M."/>
            <person name="Kovac J."/>
        </authorList>
    </citation>
    <scope>NUCLEOTIDE SEQUENCE [LARGE SCALE GENOMIC DNA]</scope>
    <source>
        <strain evidence="1 2">PS00077A</strain>
    </source>
</reference>
<dbReference type="InterPro" id="IPR038300">
    <property type="entry name" value="SASP_sf_alpha/beta"/>
</dbReference>
<protein>
    <submittedName>
        <fullName evidence="1">Uncharacterized protein</fullName>
    </submittedName>
</protein>
<evidence type="ECO:0000313" key="1">
    <source>
        <dbReference type="EMBL" id="RFT61378.1"/>
    </source>
</evidence>
<dbReference type="EMBL" id="QVOD01000127">
    <property type="protein sequence ID" value="RFT61378.1"/>
    <property type="molecule type" value="Genomic_DNA"/>
</dbReference>
<organism evidence="1 2">
    <name type="scientific">Bacillus clarus</name>
    <dbReference type="NCBI Taxonomy" id="2338372"/>
    <lineage>
        <taxon>Bacteria</taxon>
        <taxon>Bacillati</taxon>
        <taxon>Bacillota</taxon>
        <taxon>Bacilli</taxon>
        <taxon>Bacillales</taxon>
        <taxon>Bacillaceae</taxon>
        <taxon>Bacillus</taxon>
        <taxon>Bacillus cereus group</taxon>
    </lineage>
</organism>